<sequence>KDDGSGPSPVGLKSTSANCSVGSGDSQAGGRANDMAFFFQPPDVNGNRTQESDVQNGGFWGQRGGLVALEAVGNRGIAPTMSVASPMQTPGDTQEVRQLNESLSKLKGQMLGNAAAAEGEKKQVAHDYCMKIDELQKVVQGLRLELSEARAGTAAGTTTSASQQEVKESRAHSLALESELCKLRRQVMAESERAFKLEEELAQERQLHKSQESTSGRNQQNQQANLQESAQREAVLQAQVDELQQKLAAAKQQLSEQSTPVPGLEMSFEAQQRELSEAFGFAFPGVDATPQVHEVCSVEIQTDRVADEVEDRSGASCFWELQDERQSHAKTQAELARLQHLLQQVRFQDLLQWSS</sequence>
<feature type="compositionally biased region" description="Polar residues" evidence="1">
    <location>
        <begin position="212"/>
        <end position="229"/>
    </location>
</feature>
<reference evidence="2" key="1">
    <citation type="submission" date="2020-12" db="EMBL/GenBank/DDBJ databases">
        <authorList>
            <person name="Iha C."/>
        </authorList>
    </citation>
    <scope>NUCLEOTIDE SEQUENCE</scope>
</reference>
<feature type="compositionally biased region" description="Basic and acidic residues" evidence="1">
    <location>
        <begin position="202"/>
        <end position="211"/>
    </location>
</feature>
<accession>A0A8S1IKR8</accession>
<name>A0A8S1IKR8_9CHLO</name>
<dbReference type="EMBL" id="CAJHUC010000309">
    <property type="protein sequence ID" value="CAD7695116.1"/>
    <property type="molecule type" value="Genomic_DNA"/>
</dbReference>
<evidence type="ECO:0000256" key="1">
    <source>
        <dbReference type="SAM" id="MobiDB-lite"/>
    </source>
</evidence>
<dbReference type="AlphaFoldDB" id="A0A8S1IKR8"/>
<organism evidence="2 3">
    <name type="scientific">Ostreobium quekettii</name>
    <dbReference type="NCBI Taxonomy" id="121088"/>
    <lineage>
        <taxon>Eukaryota</taxon>
        <taxon>Viridiplantae</taxon>
        <taxon>Chlorophyta</taxon>
        <taxon>core chlorophytes</taxon>
        <taxon>Ulvophyceae</taxon>
        <taxon>TCBD clade</taxon>
        <taxon>Bryopsidales</taxon>
        <taxon>Ostreobineae</taxon>
        <taxon>Ostreobiaceae</taxon>
        <taxon>Ostreobium</taxon>
    </lineage>
</organism>
<feature type="region of interest" description="Disordered" evidence="1">
    <location>
        <begin position="202"/>
        <end position="230"/>
    </location>
</feature>
<keyword evidence="3" id="KW-1185">Reference proteome</keyword>
<proteinExistence type="predicted"/>
<feature type="compositionally biased region" description="Low complexity" evidence="1">
    <location>
        <begin position="151"/>
        <end position="162"/>
    </location>
</feature>
<feature type="compositionally biased region" description="Polar residues" evidence="1">
    <location>
        <begin position="13"/>
        <end position="26"/>
    </location>
</feature>
<feature type="region of interest" description="Disordered" evidence="1">
    <location>
        <begin position="1"/>
        <end position="41"/>
    </location>
</feature>
<feature type="non-terminal residue" evidence="2">
    <location>
        <position position="1"/>
    </location>
</feature>
<feature type="region of interest" description="Disordered" evidence="1">
    <location>
        <begin position="149"/>
        <end position="171"/>
    </location>
</feature>
<protein>
    <submittedName>
        <fullName evidence="2">Uncharacterized protein</fullName>
    </submittedName>
</protein>
<gene>
    <name evidence="2" type="ORF">OSTQU699_LOCUS477</name>
</gene>
<dbReference type="Proteomes" id="UP000708148">
    <property type="component" value="Unassembled WGS sequence"/>
</dbReference>
<evidence type="ECO:0000313" key="3">
    <source>
        <dbReference type="Proteomes" id="UP000708148"/>
    </source>
</evidence>
<evidence type="ECO:0000313" key="2">
    <source>
        <dbReference type="EMBL" id="CAD7695116.1"/>
    </source>
</evidence>
<comment type="caution">
    <text evidence="2">The sequence shown here is derived from an EMBL/GenBank/DDBJ whole genome shotgun (WGS) entry which is preliminary data.</text>
</comment>